<name>A0ABP8Y4D0_9ACTN</name>
<dbReference type="RefSeq" id="WP_345524058.1">
    <property type="nucleotide sequence ID" value="NZ_BAABKM010000005.1"/>
</dbReference>
<gene>
    <name evidence="2" type="ORF">GCM10023349_45550</name>
</gene>
<feature type="region of interest" description="Disordered" evidence="1">
    <location>
        <begin position="1"/>
        <end position="52"/>
    </location>
</feature>
<keyword evidence="3" id="KW-1185">Reference proteome</keyword>
<organism evidence="2 3">
    <name type="scientific">Nocardioides conyzicola</name>
    <dbReference type="NCBI Taxonomy" id="1651781"/>
    <lineage>
        <taxon>Bacteria</taxon>
        <taxon>Bacillati</taxon>
        <taxon>Actinomycetota</taxon>
        <taxon>Actinomycetes</taxon>
        <taxon>Propionibacteriales</taxon>
        <taxon>Nocardioidaceae</taxon>
        <taxon>Nocardioides</taxon>
    </lineage>
</organism>
<dbReference type="InterPro" id="IPR025242">
    <property type="entry name" value="DUF4193"/>
</dbReference>
<reference evidence="3" key="1">
    <citation type="journal article" date="2019" name="Int. J. Syst. Evol. Microbiol.">
        <title>The Global Catalogue of Microorganisms (GCM) 10K type strain sequencing project: providing services to taxonomists for standard genome sequencing and annotation.</title>
        <authorList>
            <consortium name="The Broad Institute Genomics Platform"/>
            <consortium name="The Broad Institute Genome Sequencing Center for Infectious Disease"/>
            <person name="Wu L."/>
            <person name="Ma J."/>
        </authorList>
    </citation>
    <scope>NUCLEOTIDE SEQUENCE [LARGE SCALE GENOMIC DNA]</scope>
    <source>
        <strain evidence="3">JCM 18531</strain>
    </source>
</reference>
<evidence type="ECO:0000313" key="3">
    <source>
        <dbReference type="Proteomes" id="UP001499974"/>
    </source>
</evidence>
<protein>
    <submittedName>
        <fullName evidence="2">DUF4193 domain-containing protein</fullName>
    </submittedName>
</protein>
<dbReference type="Proteomes" id="UP001499974">
    <property type="component" value="Unassembled WGS sequence"/>
</dbReference>
<dbReference type="Pfam" id="PF13834">
    <property type="entry name" value="DUF4193"/>
    <property type="match status" value="1"/>
</dbReference>
<dbReference type="EMBL" id="BAABKM010000005">
    <property type="protein sequence ID" value="GAA4720320.1"/>
    <property type="molecule type" value="Genomic_DNA"/>
</dbReference>
<feature type="compositionally biased region" description="Basic and acidic residues" evidence="1">
    <location>
        <begin position="1"/>
        <end position="13"/>
    </location>
</feature>
<accession>A0ABP8Y4D0</accession>
<sequence>MATDYDAPRKTEEDQSEESIEELKARRHDKNSGKVDEDEAEAAESFELPGADLSNEELAIEVKPKQDDEFTCMNCFLVHHRSQLADPKKMICKDCS</sequence>
<evidence type="ECO:0000313" key="2">
    <source>
        <dbReference type="EMBL" id="GAA4720320.1"/>
    </source>
</evidence>
<proteinExistence type="predicted"/>
<evidence type="ECO:0000256" key="1">
    <source>
        <dbReference type="SAM" id="MobiDB-lite"/>
    </source>
</evidence>
<comment type="caution">
    <text evidence="2">The sequence shown here is derived from an EMBL/GenBank/DDBJ whole genome shotgun (WGS) entry which is preliminary data.</text>
</comment>